<evidence type="ECO:0000259" key="11">
    <source>
        <dbReference type="PROSITE" id="PS50089"/>
    </source>
</evidence>
<organism evidence="13 14">
    <name type="scientific">Aphanomyces stellatus</name>
    <dbReference type="NCBI Taxonomy" id="120398"/>
    <lineage>
        <taxon>Eukaryota</taxon>
        <taxon>Sar</taxon>
        <taxon>Stramenopiles</taxon>
        <taxon>Oomycota</taxon>
        <taxon>Saprolegniomycetes</taxon>
        <taxon>Saprolegniales</taxon>
        <taxon>Verrucalvaceae</taxon>
        <taxon>Aphanomyces</taxon>
    </lineage>
</organism>
<dbReference type="OrthoDB" id="8062037at2759"/>
<evidence type="ECO:0000256" key="2">
    <source>
        <dbReference type="ARBA" id="ARBA00022692"/>
    </source>
</evidence>
<name>A0A485LH11_9STRA</name>
<keyword evidence="2 9" id="KW-0812">Transmembrane</keyword>
<dbReference type="FunFam" id="3.30.40.10:FF:000388">
    <property type="entry name" value="Putative RING zinc finger domain superfamily protein"/>
    <property type="match status" value="1"/>
</dbReference>
<keyword evidence="10" id="KW-0732">Signal</keyword>
<proteinExistence type="predicted"/>
<reference evidence="13 14" key="1">
    <citation type="submission" date="2019-03" db="EMBL/GenBank/DDBJ databases">
        <authorList>
            <person name="Gaulin E."/>
            <person name="Dumas B."/>
        </authorList>
    </citation>
    <scope>NUCLEOTIDE SEQUENCE [LARGE SCALE GENOMIC DNA]</scope>
    <source>
        <strain evidence="13">CBS 568.67</strain>
    </source>
</reference>
<gene>
    <name evidence="13" type="primary">Aste57867_21218</name>
    <name evidence="12" type="ORF">As57867_021150</name>
    <name evidence="13" type="ORF">ASTE57867_21218</name>
</gene>
<keyword evidence="7 9" id="KW-0472">Membrane</keyword>
<dbReference type="PANTHER" id="PTHR45931:SF3">
    <property type="entry name" value="RING ZINC FINGER-CONTAINING PROTEIN"/>
    <property type="match status" value="1"/>
</dbReference>
<protein>
    <submittedName>
        <fullName evidence="13">Aste57867_21218 protein</fullName>
    </submittedName>
</protein>
<evidence type="ECO:0000313" key="12">
    <source>
        <dbReference type="EMBL" id="KAF0686998.1"/>
    </source>
</evidence>
<evidence type="ECO:0000313" key="13">
    <source>
        <dbReference type="EMBL" id="VFT97890.1"/>
    </source>
</evidence>
<dbReference type="EMBL" id="VJMH01006962">
    <property type="protein sequence ID" value="KAF0686998.1"/>
    <property type="molecule type" value="Genomic_DNA"/>
</dbReference>
<dbReference type="GO" id="GO:0016020">
    <property type="term" value="C:membrane"/>
    <property type="evidence" value="ECO:0007669"/>
    <property type="project" value="UniProtKB-SubCell"/>
</dbReference>
<evidence type="ECO:0000256" key="10">
    <source>
        <dbReference type="SAM" id="SignalP"/>
    </source>
</evidence>
<dbReference type="Proteomes" id="UP000332933">
    <property type="component" value="Unassembled WGS sequence"/>
</dbReference>
<evidence type="ECO:0000256" key="4">
    <source>
        <dbReference type="ARBA" id="ARBA00022771"/>
    </source>
</evidence>
<dbReference type="SUPFAM" id="SSF57850">
    <property type="entry name" value="RING/U-box"/>
    <property type="match status" value="1"/>
</dbReference>
<feature type="transmembrane region" description="Helical" evidence="9">
    <location>
        <begin position="297"/>
        <end position="317"/>
    </location>
</feature>
<dbReference type="GO" id="GO:0061630">
    <property type="term" value="F:ubiquitin protein ligase activity"/>
    <property type="evidence" value="ECO:0007669"/>
    <property type="project" value="TreeGrafter"/>
</dbReference>
<dbReference type="PROSITE" id="PS50089">
    <property type="entry name" value="ZF_RING_2"/>
    <property type="match status" value="1"/>
</dbReference>
<keyword evidence="4 8" id="KW-0863">Zinc-finger</keyword>
<evidence type="ECO:0000256" key="7">
    <source>
        <dbReference type="ARBA" id="ARBA00023136"/>
    </source>
</evidence>
<dbReference type="InterPro" id="IPR051834">
    <property type="entry name" value="RING_finger_E3_ligase"/>
</dbReference>
<sequence>MAKRRMKRTILWIMAQFIVPSSALVVESPCCHIAEHIPAQFGANITDDADFVRREVVAAKPFDACIGDIENDMSGKIALILRGKCNFAWKVLQAQRANAVAVVVMDFEARTNEPWELLMVGDANATNISIPSVYVSHETGQSLLSNTESPVLLTLNKTGHKTTVDRHHTVVEGIVLYVLSTSIMFIVLSGLCLVFSNLATWYQRHGRTRAAKRLPIKAYEATSDDEEMCSICLETFETNATVKVLPCNHEFHQECIDPWLENRSSQCPLCKGEALEGYMAPQVFHLDGQQISSPFHALMYGCMVLPILVIAIVVGVVF</sequence>
<evidence type="ECO:0000256" key="8">
    <source>
        <dbReference type="PROSITE-ProRule" id="PRU00175"/>
    </source>
</evidence>
<dbReference type="GO" id="GO:0008270">
    <property type="term" value="F:zinc ion binding"/>
    <property type="evidence" value="ECO:0007669"/>
    <property type="project" value="UniProtKB-KW"/>
</dbReference>
<dbReference type="InterPro" id="IPR003137">
    <property type="entry name" value="PA_domain"/>
</dbReference>
<feature type="signal peptide" evidence="10">
    <location>
        <begin position="1"/>
        <end position="23"/>
    </location>
</feature>
<dbReference type="InterPro" id="IPR013083">
    <property type="entry name" value="Znf_RING/FYVE/PHD"/>
</dbReference>
<keyword evidence="3" id="KW-0479">Metal-binding</keyword>
<dbReference type="Gene3D" id="3.30.40.10">
    <property type="entry name" value="Zinc/RING finger domain, C3HC4 (zinc finger)"/>
    <property type="match status" value="1"/>
</dbReference>
<dbReference type="PANTHER" id="PTHR45931">
    <property type="entry name" value="SI:CH211-59O9.10"/>
    <property type="match status" value="1"/>
</dbReference>
<evidence type="ECO:0000256" key="9">
    <source>
        <dbReference type="SAM" id="Phobius"/>
    </source>
</evidence>
<evidence type="ECO:0000256" key="1">
    <source>
        <dbReference type="ARBA" id="ARBA00004370"/>
    </source>
</evidence>
<evidence type="ECO:0000256" key="3">
    <source>
        <dbReference type="ARBA" id="ARBA00022723"/>
    </source>
</evidence>
<dbReference type="EMBL" id="CAADRA010006988">
    <property type="protein sequence ID" value="VFT97890.1"/>
    <property type="molecule type" value="Genomic_DNA"/>
</dbReference>
<accession>A0A485LH11</accession>
<dbReference type="CDD" id="cd16454">
    <property type="entry name" value="RING-H2_PA-TM-RING"/>
    <property type="match status" value="1"/>
</dbReference>
<dbReference type="SMART" id="SM00184">
    <property type="entry name" value="RING"/>
    <property type="match status" value="1"/>
</dbReference>
<dbReference type="InterPro" id="IPR046450">
    <property type="entry name" value="PA_dom_sf"/>
</dbReference>
<keyword evidence="6 9" id="KW-1133">Transmembrane helix</keyword>
<dbReference type="Gene3D" id="3.50.30.30">
    <property type="match status" value="1"/>
</dbReference>
<dbReference type="SUPFAM" id="SSF52025">
    <property type="entry name" value="PA domain"/>
    <property type="match status" value="1"/>
</dbReference>
<dbReference type="Pfam" id="PF13639">
    <property type="entry name" value="zf-RING_2"/>
    <property type="match status" value="1"/>
</dbReference>
<evidence type="ECO:0000256" key="6">
    <source>
        <dbReference type="ARBA" id="ARBA00022989"/>
    </source>
</evidence>
<dbReference type="GO" id="GO:0006511">
    <property type="term" value="P:ubiquitin-dependent protein catabolic process"/>
    <property type="evidence" value="ECO:0007669"/>
    <property type="project" value="TreeGrafter"/>
</dbReference>
<feature type="transmembrane region" description="Helical" evidence="9">
    <location>
        <begin position="174"/>
        <end position="199"/>
    </location>
</feature>
<dbReference type="AlphaFoldDB" id="A0A485LH11"/>
<dbReference type="GO" id="GO:0005634">
    <property type="term" value="C:nucleus"/>
    <property type="evidence" value="ECO:0007669"/>
    <property type="project" value="TreeGrafter"/>
</dbReference>
<reference evidence="12" key="2">
    <citation type="submission" date="2019-06" db="EMBL/GenBank/DDBJ databases">
        <title>Genomics analysis of Aphanomyces spp. identifies a new class of oomycete effector associated with host adaptation.</title>
        <authorList>
            <person name="Gaulin E."/>
        </authorList>
    </citation>
    <scope>NUCLEOTIDE SEQUENCE</scope>
    <source>
        <strain evidence="12">CBS 578.67</strain>
    </source>
</reference>
<feature type="chain" id="PRO_5033437617" evidence="10">
    <location>
        <begin position="24"/>
        <end position="318"/>
    </location>
</feature>
<dbReference type="Pfam" id="PF02225">
    <property type="entry name" value="PA"/>
    <property type="match status" value="1"/>
</dbReference>
<keyword evidence="14" id="KW-1185">Reference proteome</keyword>
<evidence type="ECO:0000313" key="14">
    <source>
        <dbReference type="Proteomes" id="UP000332933"/>
    </source>
</evidence>
<feature type="domain" description="RING-type" evidence="11">
    <location>
        <begin position="229"/>
        <end position="271"/>
    </location>
</feature>
<comment type="subcellular location">
    <subcellularLocation>
        <location evidence="1">Membrane</location>
    </subcellularLocation>
</comment>
<evidence type="ECO:0000256" key="5">
    <source>
        <dbReference type="ARBA" id="ARBA00022833"/>
    </source>
</evidence>
<keyword evidence="5" id="KW-0862">Zinc</keyword>
<dbReference type="InterPro" id="IPR001841">
    <property type="entry name" value="Znf_RING"/>
</dbReference>